<feature type="transmembrane region" description="Helical" evidence="1">
    <location>
        <begin position="41"/>
        <end position="62"/>
    </location>
</feature>
<feature type="transmembrane region" description="Helical" evidence="1">
    <location>
        <begin position="125"/>
        <end position="151"/>
    </location>
</feature>
<evidence type="ECO:0000256" key="1">
    <source>
        <dbReference type="SAM" id="Phobius"/>
    </source>
</evidence>
<proteinExistence type="predicted"/>
<feature type="transmembrane region" description="Helical" evidence="1">
    <location>
        <begin position="171"/>
        <end position="196"/>
    </location>
</feature>
<feature type="transmembrane region" description="Helical" evidence="1">
    <location>
        <begin position="203"/>
        <end position="221"/>
    </location>
</feature>
<comment type="caution">
    <text evidence="2">The sequence shown here is derived from an EMBL/GenBank/DDBJ whole genome shotgun (WGS) entry which is preliminary data.</text>
</comment>
<feature type="transmembrane region" description="Helical" evidence="1">
    <location>
        <begin position="82"/>
        <end position="104"/>
    </location>
</feature>
<gene>
    <name evidence="2" type="ORF">N866_00285</name>
</gene>
<reference evidence="2 3" key="1">
    <citation type="submission" date="2014-01" db="EMBL/GenBank/DDBJ databases">
        <title>Actinotalea ferrariae CF5-4.</title>
        <authorList>
            <person name="Chen F."/>
            <person name="Li Y."/>
            <person name="Wang G."/>
        </authorList>
    </citation>
    <scope>NUCLEOTIDE SEQUENCE [LARGE SCALE GENOMIC DNA]</scope>
    <source>
        <strain evidence="2 3">CF5-4</strain>
    </source>
</reference>
<accession>A0A021VVU8</accession>
<keyword evidence="3" id="KW-1185">Reference proteome</keyword>
<organism evidence="2 3">
    <name type="scientific">Actinotalea ferrariae CF5-4</name>
    <dbReference type="NCBI Taxonomy" id="948458"/>
    <lineage>
        <taxon>Bacteria</taxon>
        <taxon>Bacillati</taxon>
        <taxon>Actinomycetota</taxon>
        <taxon>Actinomycetes</taxon>
        <taxon>Micrococcales</taxon>
        <taxon>Cellulomonadaceae</taxon>
        <taxon>Actinotalea</taxon>
    </lineage>
</organism>
<dbReference type="AlphaFoldDB" id="A0A021VVU8"/>
<feature type="transmembrane region" description="Helical" evidence="1">
    <location>
        <begin position="254"/>
        <end position="276"/>
    </location>
</feature>
<keyword evidence="1" id="KW-0472">Membrane</keyword>
<dbReference type="EMBL" id="AXCW01000001">
    <property type="protein sequence ID" value="EYR65248.1"/>
    <property type="molecule type" value="Genomic_DNA"/>
</dbReference>
<dbReference type="Proteomes" id="UP000019753">
    <property type="component" value="Unassembled WGS sequence"/>
</dbReference>
<keyword evidence="1" id="KW-1133">Transmembrane helix</keyword>
<sequence>MTTPATPAVPVPGQRRADVSLTFARVLRSEWIKAVTLRSTWIMLASIVVLTAGFGVVAALTASGATDGSGPGFGGEGRDPLSIVFTGTHPALLLVGVAGALVGAREYASGLIRSTLAAVPARLPVLAAKILVFSALTGVVVLASTLVVFFAGMAVLGDAGATTVGWSDDGVARAVLGTAAYLTGLGITGVALGVLLRSIGGSIAALIGGVVFLPTLATMVLPESWDGVLKFLPSNAANSFTTFTPDASGAFLDATTGAVVFTTWVLAAVIGAAVSLRTRDA</sequence>
<name>A0A021VVU8_9CELL</name>
<evidence type="ECO:0000313" key="2">
    <source>
        <dbReference type="EMBL" id="EYR65248.1"/>
    </source>
</evidence>
<protein>
    <submittedName>
        <fullName evidence="2">Membrane protein</fullName>
    </submittedName>
</protein>
<evidence type="ECO:0000313" key="3">
    <source>
        <dbReference type="Proteomes" id="UP000019753"/>
    </source>
</evidence>
<keyword evidence="1" id="KW-0812">Transmembrane</keyword>